<sequence>MQENESRQQERLFALHQDEYSSLKAEQASRIGFRDNLLYVTLGVVGGVCAYAVKKPEHASALLLIPWACFIYACCSPLASSYDSWIYVPAEEKSA</sequence>
<dbReference type="Proteomes" id="UP000286862">
    <property type="component" value="Unassembled WGS sequence"/>
</dbReference>
<organism evidence="3 5">
    <name type="scientific">Candidatus Electrothrix marina</name>
    <dbReference type="NCBI Taxonomy" id="1859130"/>
    <lineage>
        <taxon>Bacteria</taxon>
        <taxon>Pseudomonadati</taxon>
        <taxon>Thermodesulfobacteriota</taxon>
        <taxon>Desulfobulbia</taxon>
        <taxon>Desulfobulbales</taxon>
        <taxon>Desulfobulbaceae</taxon>
        <taxon>Candidatus Electrothrix</taxon>
    </lineage>
</organism>
<reference evidence="4 5" key="1">
    <citation type="submission" date="2017-01" db="EMBL/GenBank/DDBJ databases">
        <title>The cable genome- insights into the physiology and evolution of filamentous bacteria capable of sulfide oxidation via long distance electron transfer.</title>
        <authorList>
            <person name="Schreiber L."/>
            <person name="Bjerg J.T."/>
            <person name="Boggild A."/>
            <person name="Van De Vossenberg J."/>
            <person name="Meysman F."/>
            <person name="Nielsen L.P."/>
            <person name="Schramm A."/>
            <person name="Kjeldsen K.U."/>
        </authorList>
    </citation>
    <scope>NUCLEOTIDE SEQUENCE [LARGE SCALE GENOMIC DNA]</scope>
    <source>
        <strain evidence="2">A2</strain>
        <strain evidence="3">A3</strain>
    </source>
</reference>
<evidence type="ECO:0000313" key="2">
    <source>
        <dbReference type="EMBL" id="RWX48825.1"/>
    </source>
</evidence>
<dbReference type="AlphaFoldDB" id="A0A3S4TGN0"/>
<gene>
    <name evidence="2" type="ORF">VT99_10522</name>
    <name evidence="3" type="ORF">VU00_11421</name>
</gene>
<feature type="transmembrane region" description="Helical" evidence="1">
    <location>
        <begin position="36"/>
        <end position="53"/>
    </location>
</feature>
<keyword evidence="1" id="KW-1133">Transmembrane helix</keyword>
<comment type="caution">
    <text evidence="3">The sequence shown here is derived from an EMBL/GenBank/DDBJ whole genome shotgun (WGS) entry which is preliminary data.</text>
</comment>
<dbReference type="EMBL" id="MTKQ01000052">
    <property type="protein sequence ID" value="RWX48825.1"/>
    <property type="molecule type" value="Genomic_DNA"/>
</dbReference>
<evidence type="ECO:0000313" key="5">
    <source>
        <dbReference type="Proteomes" id="UP000287615"/>
    </source>
</evidence>
<proteinExistence type="predicted"/>
<feature type="transmembrane region" description="Helical" evidence="1">
    <location>
        <begin position="59"/>
        <end position="79"/>
    </location>
</feature>
<dbReference type="Proteomes" id="UP000287615">
    <property type="component" value="Unassembled WGS sequence"/>
</dbReference>
<keyword evidence="1" id="KW-0472">Membrane</keyword>
<dbReference type="EMBL" id="MTKR01000142">
    <property type="protein sequence ID" value="RWX50114.1"/>
    <property type="molecule type" value="Genomic_DNA"/>
</dbReference>
<protein>
    <submittedName>
        <fullName evidence="3">Uncharacterized protein</fullName>
    </submittedName>
</protein>
<accession>A0A3S4TGN0</accession>
<evidence type="ECO:0000313" key="4">
    <source>
        <dbReference type="Proteomes" id="UP000286862"/>
    </source>
</evidence>
<evidence type="ECO:0000256" key="1">
    <source>
        <dbReference type="SAM" id="Phobius"/>
    </source>
</evidence>
<name>A0A3S4TGN0_9BACT</name>
<keyword evidence="1" id="KW-0812">Transmembrane</keyword>
<evidence type="ECO:0000313" key="3">
    <source>
        <dbReference type="EMBL" id="RWX50114.1"/>
    </source>
</evidence>